<comment type="caution">
    <text evidence="6">The sequence shown here is derived from an EMBL/GenBank/DDBJ whole genome shotgun (WGS) entry which is preliminary data.</text>
</comment>
<dbReference type="PANTHER" id="PTHR30246">
    <property type="entry name" value="2-KETO-3-DEOXY-6-PHOSPHOGLUCONATE ALDOLASE"/>
    <property type="match status" value="1"/>
</dbReference>
<name>A0A644Z6N4_9ZZZZ</name>
<dbReference type="InterPro" id="IPR000887">
    <property type="entry name" value="Aldlse_KDPG_KHG"/>
</dbReference>
<evidence type="ECO:0000256" key="2">
    <source>
        <dbReference type="ARBA" id="ARBA00006906"/>
    </source>
</evidence>
<evidence type="ECO:0000313" key="6">
    <source>
        <dbReference type="EMBL" id="MPM33754.1"/>
    </source>
</evidence>
<proteinExistence type="inferred from homology"/>
<comment type="similarity">
    <text evidence="2">Belongs to the KHG/KDPG aldolase family.</text>
</comment>
<evidence type="ECO:0000256" key="5">
    <source>
        <dbReference type="ARBA" id="ARBA00023277"/>
    </source>
</evidence>
<dbReference type="Pfam" id="PF01081">
    <property type="entry name" value="Aldolase"/>
    <property type="match status" value="1"/>
</dbReference>
<accession>A0A644Z6N4</accession>
<evidence type="ECO:0000256" key="4">
    <source>
        <dbReference type="ARBA" id="ARBA00023239"/>
    </source>
</evidence>
<dbReference type="EMBL" id="VSSQ01006753">
    <property type="protein sequence ID" value="MPM33754.1"/>
    <property type="molecule type" value="Genomic_DNA"/>
</dbReference>
<keyword evidence="4" id="KW-0456">Lyase</keyword>
<reference evidence="6" key="1">
    <citation type="submission" date="2019-08" db="EMBL/GenBank/DDBJ databases">
        <authorList>
            <person name="Kucharzyk K."/>
            <person name="Murdoch R.W."/>
            <person name="Higgins S."/>
            <person name="Loffler F."/>
        </authorList>
    </citation>
    <scope>NUCLEOTIDE SEQUENCE</scope>
</reference>
<comment type="pathway">
    <text evidence="1">Carbohydrate acid metabolism.</text>
</comment>
<dbReference type="GO" id="GO:0016829">
    <property type="term" value="F:lyase activity"/>
    <property type="evidence" value="ECO:0007669"/>
    <property type="project" value="UniProtKB-KW"/>
</dbReference>
<dbReference type="NCBIfam" id="TIGR01182">
    <property type="entry name" value="eda"/>
    <property type="match status" value="1"/>
</dbReference>
<sequence length="211" mass="22214">MTSIEQTLATISETKVISIIRGIEEEDAASVIDALAKGGIRCLEITMNTPGALDMIEQASQNTDLLVGAGTVLDVASARESIKRGARFVLSPSLDVKVVTYCLDHGVLPVPGVFTPTEMFTAHKAGSPLIKIFPAGSVGPQYIKDLLGPFKGMRLLPVGGVSVENTAAFINAGAFAVGVGSYLANPDLAKKKAWESITSRAKLFLEQAALR</sequence>
<dbReference type="PANTHER" id="PTHR30246:SF1">
    <property type="entry name" value="2-DEHYDRO-3-DEOXY-6-PHOSPHOGALACTONATE ALDOLASE-RELATED"/>
    <property type="match status" value="1"/>
</dbReference>
<evidence type="ECO:0000256" key="3">
    <source>
        <dbReference type="ARBA" id="ARBA00011233"/>
    </source>
</evidence>
<gene>
    <name evidence="6" type="primary">kdgA_8</name>
    <name evidence="6" type="ORF">SDC9_80332</name>
</gene>
<evidence type="ECO:0000256" key="1">
    <source>
        <dbReference type="ARBA" id="ARBA00004761"/>
    </source>
</evidence>
<dbReference type="CDD" id="cd00452">
    <property type="entry name" value="KDPG_aldolase"/>
    <property type="match status" value="1"/>
</dbReference>
<organism evidence="6">
    <name type="scientific">bioreactor metagenome</name>
    <dbReference type="NCBI Taxonomy" id="1076179"/>
    <lineage>
        <taxon>unclassified sequences</taxon>
        <taxon>metagenomes</taxon>
        <taxon>ecological metagenomes</taxon>
    </lineage>
</organism>
<dbReference type="SUPFAM" id="SSF51569">
    <property type="entry name" value="Aldolase"/>
    <property type="match status" value="1"/>
</dbReference>
<comment type="subunit">
    <text evidence="3">Homotrimer.</text>
</comment>
<dbReference type="Gene3D" id="3.20.20.70">
    <property type="entry name" value="Aldolase class I"/>
    <property type="match status" value="1"/>
</dbReference>
<dbReference type="AlphaFoldDB" id="A0A644Z6N4"/>
<keyword evidence="5" id="KW-0119">Carbohydrate metabolism</keyword>
<protein>
    <submittedName>
        <fullName evidence="6">KHG/KDPG aldolase</fullName>
    </submittedName>
</protein>
<dbReference type="InterPro" id="IPR013785">
    <property type="entry name" value="Aldolase_TIM"/>
</dbReference>